<gene>
    <name evidence="1" type="ORF">I8748_34065</name>
</gene>
<dbReference type="RefSeq" id="WP_198128926.1">
    <property type="nucleotide sequence ID" value="NZ_JAECZC010000111.1"/>
</dbReference>
<comment type="caution">
    <text evidence="1">The sequence shown here is derived from an EMBL/GenBank/DDBJ whole genome shotgun (WGS) entry which is preliminary data.</text>
</comment>
<keyword evidence="2" id="KW-1185">Reference proteome</keyword>
<dbReference type="EMBL" id="JAECZC010000111">
    <property type="protein sequence ID" value="MBH8567119.1"/>
    <property type="molecule type" value="Genomic_DNA"/>
</dbReference>
<evidence type="ECO:0000313" key="1">
    <source>
        <dbReference type="EMBL" id="MBH8567119.1"/>
    </source>
</evidence>
<accession>A0A8J7I2V6</accession>
<name>A0A8J7I2V6_9NOST</name>
<dbReference type="Proteomes" id="UP000632766">
    <property type="component" value="Unassembled WGS sequence"/>
</dbReference>
<reference evidence="1 2" key="1">
    <citation type="journal article" date="2021" name="Int. J. Syst. Evol. Microbiol.">
        <title>Amazonocrinis nigriterrae gen. nov., sp. nov., Atlanticothrix silvestris gen. nov., sp. nov. and Dendronalium phyllosphericum gen. nov., sp. nov., nostocacean cyanobacteria from Brazilian environments.</title>
        <authorList>
            <person name="Alvarenga D.O."/>
            <person name="Andreote A.P.D."/>
            <person name="Branco L.H.Z."/>
            <person name="Delbaje E."/>
            <person name="Cruz R.B."/>
            <person name="Varani A.M."/>
            <person name="Fiore M.F."/>
        </authorList>
    </citation>
    <scope>NUCLEOTIDE SEQUENCE [LARGE SCALE GENOMIC DNA]</scope>
    <source>
        <strain evidence="1 2">CENA67</strain>
    </source>
</reference>
<protein>
    <submittedName>
        <fullName evidence="1">Uncharacterized protein</fullName>
    </submittedName>
</protein>
<evidence type="ECO:0000313" key="2">
    <source>
        <dbReference type="Proteomes" id="UP000632766"/>
    </source>
</evidence>
<organism evidence="1 2">
    <name type="scientific">Amazonocrinis nigriterrae CENA67</name>
    <dbReference type="NCBI Taxonomy" id="2794033"/>
    <lineage>
        <taxon>Bacteria</taxon>
        <taxon>Bacillati</taxon>
        <taxon>Cyanobacteriota</taxon>
        <taxon>Cyanophyceae</taxon>
        <taxon>Nostocales</taxon>
        <taxon>Nostocaceae</taxon>
        <taxon>Amazonocrinis</taxon>
        <taxon>Amazonocrinis nigriterrae</taxon>
    </lineage>
</organism>
<sequence length="37" mass="4252">MDGKGWQKGKLAIEITIYPNSNQQNNLIIEFYPNEPS</sequence>
<dbReference type="AlphaFoldDB" id="A0A8J7I2V6"/>
<proteinExistence type="predicted"/>